<keyword evidence="5" id="KW-1185">Reference proteome</keyword>
<evidence type="ECO:0000259" key="3">
    <source>
        <dbReference type="Pfam" id="PF01569"/>
    </source>
</evidence>
<feature type="compositionally biased region" description="Basic and acidic residues" evidence="1">
    <location>
        <begin position="204"/>
        <end position="218"/>
    </location>
</feature>
<keyword evidence="2" id="KW-1133">Transmembrane helix</keyword>
<dbReference type="InterPro" id="IPR000326">
    <property type="entry name" value="PAP2/HPO"/>
</dbReference>
<dbReference type="Proteomes" id="UP000294359">
    <property type="component" value="Chromosome"/>
</dbReference>
<feature type="transmembrane region" description="Helical" evidence="2">
    <location>
        <begin position="6"/>
        <end position="30"/>
    </location>
</feature>
<dbReference type="EMBL" id="CP038026">
    <property type="protein sequence ID" value="QBQ35590.1"/>
    <property type="molecule type" value="Genomic_DNA"/>
</dbReference>
<accession>A0ABX5S7L0</accession>
<protein>
    <submittedName>
        <fullName evidence="4">Phosphatase PAP2 family protein</fullName>
    </submittedName>
</protein>
<feature type="domain" description="Phosphatidic acid phosphatase type 2/haloperoxidase" evidence="3">
    <location>
        <begin position="73"/>
        <end position="144"/>
    </location>
</feature>
<feature type="transmembrane region" description="Helical" evidence="2">
    <location>
        <begin position="102"/>
        <end position="123"/>
    </location>
</feature>
<dbReference type="Pfam" id="PF01569">
    <property type="entry name" value="PAP2"/>
    <property type="match status" value="1"/>
</dbReference>
<dbReference type="SUPFAM" id="SSF48317">
    <property type="entry name" value="Acid phosphatase/Vanadium-dependent haloperoxidase"/>
    <property type="match status" value="1"/>
</dbReference>
<keyword evidence="2" id="KW-0472">Membrane</keyword>
<evidence type="ECO:0000313" key="5">
    <source>
        <dbReference type="Proteomes" id="UP000294359"/>
    </source>
</evidence>
<dbReference type="Gene3D" id="1.20.144.10">
    <property type="entry name" value="Phosphatidic acid phosphatase type 2/haloperoxidase"/>
    <property type="match status" value="1"/>
</dbReference>
<feature type="transmembrane region" description="Helical" evidence="2">
    <location>
        <begin position="42"/>
        <end position="64"/>
    </location>
</feature>
<dbReference type="InterPro" id="IPR036938">
    <property type="entry name" value="PAP2/HPO_sf"/>
</dbReference>
<feature type="region of interest" description="Disordered" evidence="1">
    <location>
        <begin position="204"/>
        <end position="232"/>
    </location>
</feature>
<sequence length="232" mass="24672">MMSGWSALSALGSISVTGPLGIAIAVWLLAGRSWRLSLSWCLMFGAGMALVVATKVAYVGWGIGIPEMKFAGLSGHAMRACAVFPVVFYLAVRRMGSPARRVALGAGTVLALLISFSRLPVLAHSMSEVVLGGAVGFAVAAGFVFQARSEHPATVGRVLLALCMPVMLVMPFTEPVHTERWVQQLALQLSGRTAPIERAWKLGQDKARPSHDARRPARDTVGQPVVAPRFAI</sequence>
<evidence type="ECO:0000256" key="1">
    <source>
        <dbReference type="SAM" id="MobiDB-lite"/>
    </source>
</evidence>
<name>A0ABX5S7L0_9BURK</name>
<evidence type="ECO:0000256" key="2">
    <source>
        <dbReference type="SAM" id="Phobius"/>
    </source>
</evidence>
<reference evidence="4 5" key="1">
    <citation type="submission" date="2019-03" db="EMBL/GenBank/DDBJ databases">
        <title>Draft Genome Sequences of Six Type Strains of the Genus Massilia.</title>
        <authorList>
            <person name="Miess H."/>
            <person name="Frediansyhah A."/>
            <person name="Gross H."/>
        </authorList>
    </citation>
    <scope>NUCLEOTIDE SEQUENCE [LARGE SCALE GENOMIC DNA]</scope>
    <source>
        <strain evidence="4 5">DSM 17505</strain>
    </source>
</reference>
<gene>
    <name evidence="4" type="ORF">E1742_04975</name>
</gene>
<feature type="transmembrane region" description="Helical" evidence="2">
    <location>
        <begin position="70"/>
        <end position="90"/>
    </location>
</feature>
<dbReference type="RefSeq" id="WP_134383829.1">
    <property type="nucleotide sequence ID" value="NZ_BMWW01000005.1"/>
</dbReference>
<feature type="transmembrane region" description="Helical" evidence="2">
    <location>
        <begin position="129"/>
        <end position="147"/>
    </location>
</feature>
<organism evidence="4 5">
    <name type="scientific">Pseudoduganella plicata</name>
    <dbReference type="NCBI Taxonomy" id="321984"/>
    <lineage>
        <taxon>Bacteria</taxon>
        <taxon>Pseudomonadati</taxon>
        <taxon>Pseudomonadota</taxon>
        <taxon>Betaproteobacteria</taxon>
        <taxon>Burkholderiales</taxon>
        <taxon>Oxalobacteraceae</taxon>
        <taxon>Telluria group</taxon>
        <taxon>Pseudoduganella</taxon>
    </lineage>
</organism>
<proteinExistence type="predicted"/>
<evidence type="ECO:0000313" key="4">
    <source>
        <dbReference type="EMBL" id="QBQ35590.1"/>
    </source>
</evidence>
<keyword evidence="2" id="KW-0812">Transmembrane</keyword>